<evidence type="ECO:0000256" key="1">
    <source>
        <dbReference type="ARBA" id="ARBA00004651"/>
    </source>
</evidence>
<feature type="domain" description="ABC3 transporter permease C-terminal" evidence="7">
    <location>
        <begin position="272"/>
        <end position="384"/>
    </location>
</feature>
<evidence type="ECO:0000259" key="7">
    <source>
        <dbReference type="Pfam" id="PF02687"/>
    </source>
</evidence>
<comment type="caution">
    <text evidence="8">The sequence shown here is derived from an EMBL/GenBank/DDBJ whole genome shotgun (WGS) entry which is preliminary data.</text>
</comment>
<feature type="transmembrane region" description="Helical" evidence="6">
    <location>
        <begin position="269"/>
        <end position="292"/>
    </location>
</feature>
<gene>
    <name evidence="8" type="ORF">K0504_05630</name>
</gene>
<comment type="subcellular location">
    <subcellularLocation>
        <location evidence="1">Cell membrane</location>
        <topology evidence="1">Multi-pass membrane protein</topology>
    </subcellularLocation>
</comment>
<dbReference type="Proteomes" id="UP001166251">
    <property type="component" value="Unassembled WGS sequence"/>
</dbReference>
<keyword evidence="4 6" id="KW-1133">Transmembrane helix</keyword>
<keyword evidence="2" id="KW-1003">Cell membrane</keyword>
<keyword evidence="3 6" id="KW-0812">Transmembrane</keyword>
<dbReference type="Pfam" id="PF02687">
    <property type="entry name" value="FtsX"/>
    <property type="match status" value="2"/>
</dbReference>
<dbReference type="InterPro" id="IPR003838">
    <property type="entry name" value="ABC3_permease_C"/>
</dbReference>
<evidence type="ECO:0000256" key="2">
    <source>
        <dbReference type="ARBA" id="ARBA00022475"/>
    </source>
</evidence>
<evidence type="ECO:0000256" key="6">
    <source>
        <dbReference type="SAM" id="Phobius"/>
    </source>
</evidence>
<dbReference type="EMBL" id="JAHZSS010000004">
    <property type="protein sequence ID" value="MBW8190512.1"/>
    <property type="molecule type" value="Genomic_DNA"/>
</dbReference>
<dbReference type="RefSeq" id="WP_220103196.1">
    <property type="nucleotide sequence ID" value="NZ_JAHZSS010000004.1"/>
</dbReference>
<evidence type="ECO:0000313" key="8">
    <source>
        <dbReference type="EMBL" id="MBW8190512.1"/>
    </source>
</evidence>
<evidence type="ECO:0000256" key="3">
    <source>
        <dbReference type="ARBA" id="ARBA00022692"/>
    </source>
</evidence>
<dbReference type="PANTHER" id="PTHR30287:SF2">
    <property type="entry name" value="BLL1001 PROTEIN"/>
    <property type="match status" value="1"/>
</dbReference>
<feature type="transmembrane region" description="Helical" evidence="6">
    <location>
        <begin position="816"/>
        <end position="838"/>
    </location>
</feature>
<keyword evidence="9" id="KW-1185">Reference proteome</keyword>
<dbReference type="InterPro" id="IPR038766">
    <property type="entry name" value="Membrane_comp_ABC_pdt"/>
</dbReference>
<evidence type="ECO:0000313" key="9">
    <source>
        <dbReference type="Proteomes" id="UP001166251"/>
    </source>
</evidence>
<organism evidence="8 9">
    <name type="scientific">Neiella holothuriorum</name>
    <dbReference type="NCBI Taxonomy" id="2870530"/>
    <lineage>
        <taxon>Bacteria</taxon>
        <taxon>Pseudomonadati</taxon>
        <taxon>Pseudomonadota</taxon>
        <taxon>Gammaproteobacteria</taxon>
        <taxon>Alteromonadales</taxon>
        <taxon>Echinimonadaceae</taxon>
        <taxon>Neiella</taxon>
    </lineage>
</organism>
<keyword evidence="5 6" id="KW-0472">Membrane</keyword>
<feature type="transmembrane region" description="Helical" evidence="6">
    <location>
        <begin position="27"/>
        <end position="47"/>
    </location>
</feature>
<feature type="transmembrane region" description="Helical" evidence="6">
    <location>
        <begin position="483"/>
        <end position="503"/>
    </location>
</feature>
<accession>A0ABS7EDV8</accession>
<feature type="transmembrane region" description="Helical" evidence="6">
    <location>
        <begin position="725"/>
        <end position="746"/>
    </location>
</feature>
<evidence type="ECO:0000256" key="4">
    <source>
        <dbReference type="ARBA" id="ARBA00022989"/>
    </source>
</evidence>
<evidence type="ECO:0000256" key="5">
    <source>
        <dbReference type="ARBA" id="ARBA00023136"/>
    </source>
</evidence>
<feature type="transmembrane region" description="Helical" evidence="6">
    <location>
        <begin position="414"/>
        <end position="432"/>
    </location>
</feature>
<feature type="domain" description="ABC3 transporter permease C-terminal" evidence="7">
    <location>
        <begin position="728"/>
        <end position="843"/>
    </location>
</feature>
<feature type="transmembrane region" description="Helical" evidence="6">
    <location>
        <begin position="767"/>
        <end position="796"/>
    </location>
</feature>
<feature type="transmembrane region" description="Helical" evidence="6">
    <location>
        <begin position="438"/>
        <end position="462"/>
    </location>
</feature>
<feature type="transmembrane region" description="Helical" evidence="6">
    <location>
        <begin position="312"/>
        <end position="343"/>
    </location>
</feature>
<proteinExistence type="predicted"/>
<reference evidence="8" key="1">
    <citation type="submission" date="2021-07" db="EMBL/GenBank/DDBJ databases">
        <title>Neiella marina sp. nov., isolated from the intestinal content of sea cucumber Apostichopus japonicus.</title>
        <authorList>
            <person name="Bai X."/>
        </authorList>
    </citation>
    <scope>NUCLEOTIDE SEQUENCE</scope>
    <source>
        <strain evidence="8">126</strain>
    </source>
</reference>
<protein>
    <submittedName>
        <fullName evidence="8">ABC transporter permease</fullName>
    </submittedName>
</protein>
<feature type="transmembrane region" description="Helical" evidence="6">
    <location>
        <begin position="363"/>
        <end position="385"/>
    </location>
</feature>
<sequence length="854" mass="94003">MIRPLLQSHRAILRALAGHYRRHPIQAIFLVVGLAIATVLLVATQLINAQAQASYSRGASLMAQQPVGYVVAAQGQKRFSINHYVALRRAGFDHLVPVLQSQFATQQHGVISVMGVDWLALSSTTQANTNQSEQQNTLAMPTISLEAFILPPYRLLMAPARMTQLNLTAGESMMLVKADSTDPAQTKRSTALPAVVPAPEHSGLGHQALMDLYGLQDISQQLDQLSAIWVMSEHQRQQLIAALPATLIYKPAATPVEQAGLANSLHLNLAAMGLLSFVVGLFLAFNAIQFSYTDRQPLLRRLRLSGVSKRQLLHCLLVELAVFVSVGCLLGYGAGIWLASLLLPGLGQTLAQLYDIYIAYPNSLIQSIPALPLVMVLSAAAFAYWPMRQLIQQPLLARYRHQHDQAIHLKRDRLLIRLAGIFCLFALSLQQLADGLWLALLCLACVLLAGALCLPMILRWSLAGLQRLIPNQRPLLQWLLADSRWLLGPAAVSLMAMTLALVANSGLNSMITSFRAATEHWLDQRLVAPIYLDVEAGQQHLGQWLSENAPDVAIAERHTLIHSHRGGVEIASLPPLPTFTQSIQLLEQQPQAVEQFAQGHGIYVSERYMRLDGGEIGQSVHLCDAAPDIPIVGSYRDYGNPRSQWLLDEHLFRRCWPLHRAKSTALLLADAPDKVSETTPPYDWHRLIQQLSAAELITPEQVIDQQQVRQVVLSIFEQTFTITEALNGLTLLVAGIGIFCATSAIHHHRVRQQAQLAALGVSHRQRIGLLLCQWGLLATLSMLVVWPFGTLLAWVLSDVVTPAAFGWSFATLWVWHHYPLLAALAIGCVLAATVIPTLRLKSVSIASLLKEVDE</sequence>
<dbReference type="PANTHER" id="PTHR30287">
    <property type="entry name" value="MEMBRANE COMPONENT OF PREDICTED ABC SUPERFAMILY METABOLITE UPTAKE TRANSPORTER"/>
    <property type="match status" value="1"/>
</dbReference>
<name>A0ABS7EDV8_9GAMM</name>